<evidence type="ECO:0000313" key="1">
    <source>
        <dbReference type="EMBL" id="AYC30214.1"/>
    </source>
</evidence>
<evidence type="ECO:0000313" key="2">
    <source>
        <dbReference type="Proteomes" id="UP000265725"/>
    </source>
</evidence>
<dbReference type="OrthoDB" id="2678957at2"/>
<name>A0A385YUI1_9BACL</name>
<sequence length="99" mass="11574">MRNNEMTDFIIKKYQEDEQIMIQLFVQWAKNNQLNSQELYKQAYPHQAKNKALQDVLDSVEPIDLEIDTATLIHLLQLFGNDDLAYVVSNKAEEMDLSN</sequence>
<proteinExistence type="predicted"/>
<accession>A0A385YUI1</accession>
<organism evidence="1 2">
    <name type="scientific">Paenisporosarcina cavernae</name>
    <dbReference type="NCBI Taxonomy" id="2320858"/>
    <lineage>
        <taxon>Bacteria</taxon>
        <taxon>Bacillati</taxon>
        <taxon>Bacillota</taxon>
        <taxon>Bacilli</taxon>
        <taxon>Bacillales</taxon>
        <taxon>Caryophanaceae</taxon>
        <taxon>Paenisporosarcina</taxon>
    </lineage>
</organism>
<gene>
    <name evidence="1" type="ORF">D3873_10250</name>
</gene>
<keyword evidence="2" id="KW-1185">Reference proteome</keyword>
<dbReference type="EMBL" id="CP032418">
    <property type="protein sequence ID" value="AYC30214.1"/>
    <property type="molecule type" value="Genomic_DNA"/>
</dbReference>
<dbReference type="Proteomes" id="UP000265725">
    <property type="component" value="Chromosome"/>
</dbReference>
<dbReference type="AlphaFoldDB" id="A0A385YUI1"/>
<reference evidence="2" key="1">
    <citation type="submission" date="2018-09" db="EMBL/GenBank/DDBJ databases">
        <authorList>
            <person name="Zhu H."/>
        </authorList>
    </citation>
    <scope>NUCLEOTIDE SEQUENCE [LARGE SCALE GENOMIC DNA]</scope>
    <source>
        <strain evidence="2">K2R23-3</strain>
    </source>
</reference>
<protein>
    <submittedName>
        <fullName evidence="1">Uncharacterized protein</fullName>
    </submittedName>
</protein>
<dbReference type="RefSeq" id="WP_119883931.1">
    <property type="nucleotide sequence ID" value="NZ_CP032418.1"/>
</dbReference>
<dbReference type="KEGG" id="paek:D3873_10250"/>